<dbReference type="GO" id="GO:0015483">
    <property type="term" value="F:long-chain fatty acid transporting porin activity"/>
    <property type="evidence" value="ECO:0007669"/>
    <property type="project" value="TreeGrafter"/>
</dbReference>
<dbReference type="InterPro" id="IPR005017">
    <property type="entry name" value="OMPP1/FadL/TodX"/>
</dbReference>
<keyword evidence="6" id="KW-0472">Membrane</keyword>
<keyword evidence="7" id="KW-0998">Cell outer membrane</keyword>
<evidence type="ECO:0000256" key="2">
    <source>
        <dbReference type="ARBA" id="ARBA00008163"/>
    </source>
</evidence>
<protein>
    <recommendedName>
        <fullName evidence="11">Long-chain fatty acid transporter</fullName>
    </recommendedName>
</protein>
<accession>A0A2T3KPH2</accession>
<evidence type="ECO:0000256" key="7">
    <source>
        <dbReference type="ARBA" id="ARBA00023237"/>
    </source>
</evidence>
<evidence type="ECO:0000256" key="5">
    <source>
        <dbReference type="ARBA" id="ARBA00022729"/>
    </source>
</evidence>
<dbReference type="Proteomes" id="UP000240530">
    <property type="component" value="Unassembled WGS sequence"/>
</dbReference>
<evidence type="ECO:0000313" key="9">
    <source>
        <dbReference type="EMBL" id="PSV06156.1"/>
    </source>
</evidence>
<evidence type="ECO:0000256" key="8">
    <source>
        <dbReference type="SAM" id="SignalP"/>
    </source>
</evidence>
<dbReference type="Gene3D" id="2.40.160.60">
    <property type="entry name" value="Outer membrane protein transport protein (OMPP1/FadL/TodX)"/>
    <property type="match status" value="1"/>
</dbReference>
<comment type="subcellular location">
    <subcellularLocation>
        <location evidence="1">Cell outer membrane</location>
        <topology evidence="1">Multi-pass membrane protein</topology>
    </subcellularLocation>
</comment>
<name>A0A2T3KPH2_PHOLD</name>
<gene>
    <name evidence="9" type="ORF">C0W93_20825</name>
</gene>
<evidence type="ECO:0000313" key="10">
    <source>
        <dbReference type="Proteomes" id="UP000240530"/>
    </source>
</evidence>
<feature type="signal peptide" evidence="8">
    <location>
        <begin position="1"/>
        <end position="19"/>
    </location>
</feature>
<evidence type="ECO:0000256" key="3">
    <source>
        <dbReference type="ARBA" id="ARBA00022452"/>
    </source>
</evidence>
<organism evidence="9 10">
    <name type="scientific">Photobacterium leiognathi subsp. mandapamensis</name>
    <name type="common">Photobacterium mandapamensis</name>
    <dbReference type="NCBI Taxonomy" id="48408"/>
    <lineage>
        <taxon>Bacteria</taxon>
        <taxon>Pseudomonadati</taxon>
        <taxon>Pseudomonadota</taxon>
        <taxon>Gammaproteobacteria</taxon>
        <taxon>Vibrionales</taxon>
        <taxon>Vibrionaceae</taxon>
        <taxon>Photobacterium</taxon>
    </lineage>
</organism>
<keyword evidence="5 8" id="KW-0732">Signal</keyword>
<proteinExistence type="inferred from homology"/>
<evidence type="ECO:0000256" key="1">
    <source>
        <dbReference type="ARBA" id="ARBA00004571"/>
    </source>
</evidence>
<sequence length="366" mass="41043">MSRQIISFFPLFFSSSLFATGLSFSESSATNTALASANGAIALDASVLALAPSSITQLEVKNITAAMTQYSVTSDYEIFGKVSQYEKKHPIPSFFISSPLSHNFYAGFGLYSRIAADISVPEIGPSFLPLFYETRVSPIVLSAVPTLAYRWGTLSIAASVEYMHAEYELEQNRRRFGHDKHSRWKGRDNGWSGALSLTWKPRSDLSFAVKHQYGSDFGDQQANFDLPSQTSFYFSWLPTDVWTINASVSETMWDGKGIHYSEYNDPFGLLVGERNSKRVAISSSYQWGDWLFMAGYSADEVIDSLGGKDKRYRLGMSYKFNDNWLVTGAWLQEHYEPKEYNMGATQLVSVKNDGMAISVGVNYKFR</sequence>
<comment type="caution">
    <text evidence="9">The sequence shown here is derived from an EMBL/GenBank/DDBJ whole genome shotgun (WGS) entry which is preliminary data.</text>
</comment>
<dbReference type="GO" id="GO:0009279">
    <property type="term" value="C:cell outer membrane"/>
    <property type="evidence" value="ECO:0007669"/>
    <property type="project" value="UniProtKB-SubCell"/>
</dbReference>
<evidence type="ECO:0000256" key="6">
    <source>
        <dbReference type="ARBA" id="ARBA00023136"/>
    </source>
</evidence>
<dbReference type="RefSeq" id="WP_107186245.1">
    <property type="nucleotide sequence ID" value="NZ_JAWQGC010000001.1"/>
</dbReference>
<reference evidence="9 10" key="1">
    <citation type="submission" date="2018-03" db="EMBL/GenBank/DDBJ databases">
        <title>Whole genome sequencing of Histamine producing bacteria.</title>
        <authorList>
            <person name="Butler K."/>
        </authorList>
    </citation>
    <scope>NUCLEOTIDE SEQUENCE [LARGE SCALE GENOMIC DNA]</scope>
    <source>
        <strain evidence="9 10">Res.4.1</strain>
    </source>
</reference>
<dbReference type="PANTHER" id="PTHR35093">
    <property type="entry name" value="OUTER MEMBRANE PROTEIN NMB0088-RELATED"/>
    <property type="match status" value="1"/>
</dbReference>
<evidence type="ECO:0008006" key="11">
    <source>
        <dbReference type="Google" id="ProtNLM"/>
    </source>
</evidence>
<evidence type="ECO:0000256" key="4">
    <source>
        <dbReference type="ARBA" id="ARBA00022692"/>
    </source>
</evidence>
<dbReference type="AlphaFoldDB" id="A0A2T3KPH2"/>
<dbReference type="PANTHER" id="PTHR35093:SF8">
    <property type="entry name" value="OUTER MEMBRANE PROTEIN NMB0088-RELATED"/>
    <property type="match status" value="1"/>
</dbReference>
<feature type="chain" id="PRO_5015554686" description="Long-chain fatty acid transporter" evidence="8">
    <location>
        <begin position="20"/>
        <end position="366"/>
    </location>
</feature>
<dbReference type="SUPFAM" id="SSF56935">
    <property type="entry name" value="Porins"/>
    <property type="match status" value="1"/>
</dbReference>
<dbReference type="EMBL" id="PYNS01000041">
    <property type="protein sequence ID" value="PSV06156.1"/>
    <property type="molecule type" value="Genomic_DNA"/>
</dbReference>
<comment type="similarity">
    <text evidence="2">Belongs to the OmpP1/FadL family.</text>
</comment>
<keyword evidence="4" id="KW-0812">Transmembrane</keyword>
<keyword evidence="3" id="KW-1134">Transmembrane beta strand</keyword>